<feature type="domain" description="GH16" evidence="3">
    <location>
        <begin position="18"/>
        <end position="272"/>
    </location>
</feature>
<evidence type="ECO:0000313" key="4">
    <source>
        <dbReference type="EMBL" id="KAA3439560.1"/>
    </source>
</evidence>
<dbReference type="Gene3D" id="2.60.120.200">
    <property type="match status" value="1"/>
</dbReference>
<proteinExistence type="inferred from homology"/>
<dbReference type="SUPFAM" id="SSF49899">
    <property type="entry name" value="Concanavalin A-like lectins/glucanases"/>
    <property type="match status" value="1"/>
</dbReference>
<keyword evidence="5" id="KW-1185">Reference proteome</keyword>
<evidence type="ECO:0000313" key="5">
    <source>
        <dbReference type="Proteomes" id="UP000324133"/>
    </source>
</evidence>
<dbReference type="PANTHER" id="PTHR10963">
    <property type="entry name" value="GLYCOSYL HYDROLASE-RELATED"/>
    <property type="match status" value="1"/>
</dbReference>
<evidence type="ECO:0000256" key="1">
    <source>
        <dbReference type="ARBA" id="ARBA00006865"/>
    </source>
</evidence>
<comment type="similarity">
    <text evidence="1">Belongs to the glycosyl hydrolase 16 family.</text>
</comment>
<name>A0A5B6TJ93_9BACT</name>
<keyword evidence="2" id="KW-0732">Signal</keyword>
<dbReference type="InterPro" id="IPR013320">
    <property type="entry name" value="ConA-like_dom_sf"/>
</dbReference>
<dbReference type="GO" id="GO:0005975">
    <property type="term" value="P:carbohydrate metabolic process"/>
    <property type="evidence" value="ECO:0007669"/>
    <property type="project" value="InterPro"/>
</dbReference>
<dbReference type="InterPro" id="IPR050546">
    <property type="entry name" value="Glycosyl_Hydrlase_16"/>
</dbReference>
<dbReference type="GO" id="GO:0004553">
    <property type="term" value="F:hydrolase activity, hydrolyzing O-glycosyl compounds"/>
    <property type="evidence" value="ECO:0007669"/>
    <property type="project" value="InterPro"/>
</dbReference>
<gene>
    <name evidence="4" type="ORF">FOA19_02415</name>
</gene>
<dbReference type="Proteomes" id="UP000324133">
    <property type="component" value="Unassembled WGS sequence"/>
</dbReference>
<dbReference type="PANTHER" id="PTHR10963:SF55">
    <property type="entry name" value="GLYCOSIDE HYDROLASE FAMILY 16 PROTEIN"/>
    <property type="match status" value="1"/>
</dbReference>
<feature type="signal peptide" evidence="2">
    <location>
        <begin position="1"/>
        <end position="21"/>
    </location>
</feature>
<comment type="caution">
    <text evidence="4">The sequence shown here is derived from an EMBL/GenBank/DDBJ whole genome shotgun (WGS) entry which is preliminary data.</text>
</comment>
<dbReference type="PROSITE" id="PS51762">
    <property type="entry name" value="GH16_2"/>
    <property type="match status" value="1"/>
</dbReference>
<evidence type="ECO:0000256" key="2">
    <source>
        <dbReference type="SAM" id="SignalP"/>
    </source>
</evidence>
<dbReference type="CDD" id="cd08023">
    <property type="entry name" value="GH16_laminarinase_like"/>
    <property type="match status" value="1"/>
</dbReference>
<dbReference type="RefSeq" id="WP_149089203.1">
    <property type="nucleotide sequence ID" value="NZ_VKKY01000001.1"/>
</dbReference>
<dbReference type="OrthoDB" id="9776255at2"/>
<sequence length="359" mass="39491">MQKTYYLALLLCLTLGFKAVAQTPTFNELIWSDEFEGEGAPNSTWWGYDLGNGHDGWGNRELQHYTNQLANVRQSGGNLVIEAVKKDGTWTSARVKSQGKLKFTHGRVEFRAKLAPGVGTWPALWMLGESVTTKGWPACGEIDVMEYIDKRPGIVQTALHSPSSFGNTQNLAFTQVPDATTAFHVYALEWTENDLKVFVDSTLYYTYAPAVKDAKTWPFNEDFFLIMNIAVGGNLGSEPTLETNGLKNGIDPTLTSTRMEVDYVRVYQQFKDLALTGPAEVAPAAQSVTFKASRLANATYNWKLPSGATLVSGQNSPEVVINWGKKPGKVRVKVQHKGETYSKAMTVKTKSASGNVSSL</sequence>
<dbReference type="Pfam" id="PF19408">
    <property type="entry name" value="PKD_6"/>
    <property type="match status" value="1"/>
</dbReference>
<protein>
    <submittedName>
        <fullName evidence="4">Glycoside hydrolase family 16 protein</fullName>
    </submittedName>
</protein>
<dbReference type="InterPro" id="IPR045829">
    <property type="entry name" value="PKD_6"/>
</dbReference>
<dbReference type="Pfam" id="PF00722">
    <property type="entry name" value="Glyco_hydro_16"/>
    <property type="match status" value="1"/>
</dbReference>
<dbReference type="InterPro" id="IPR000757">
    <property type="entry name" value="Beta-glucanase-like"/>
</dbReference>
<evidence type="ECO:0000259" key="3">
    <source>
        <dbReference type="PROSITE" id="PS51762"/>
    </source>
</evidence>
<dbReference type="EMBL" id="VKKY01000001">
    <property type="protein sequence ID" value="KAA3439560.1"/>
    <property type="molecule type" value="Genomic_DNA"/>
</dbReference>
<keyword evidence="4" id="KW-0378">Hydrolase</keyword>
<reference evidence="4 5" key="1">
    <citation type="submission" date="2019-07" db="EMBL/GenBank/DDBJ databases">
        <title>Rufibacter sp. nov., isolated from lake sediment.</title>
        <authorList>
            <person name="Qu J.-H."/>
        </authorList>
    </citation>
    <scope>NUCLEOTIDE SEQUENCE [LARGE SCALE GENOMIC DNA]</scope>
    <source>
        <strain evidence="4 5">NBS58-1</strain>
    </source>
</reference>
<accession>A0A5B6TJ93</accession>
<organism evidence="4 5">
    <name type="scientific">Rufibacter hautae</name>
    <dbReference type="NCBI Taxonomy" id="2595005"/>
    <lineage>
        <taxon>Bacteria</taxon>
        <taxon>Pseudomonadati</taxon>
        <taxon>Bacteroidota</taxon>
        <taxon>Cytophagia</taxon>
        <taxon>Cytophagales</taxon>
        <taxon>Hymenobacteraceae</taxon>
        <taxon>Rufibacter</taxon>
    </lineage>
</organism>
<feature type="chain" id="PRO_5022789857" evidence="2">
    <location>
        <begin position="22"/>
        <end position="359"/>
    </location>
</feature>
<dbReference type="AlphaFoldDB" id="A0A5B6TJ93"/>